<dbReference type="AlphaFoldDB" id="A0AAW1Y3D1"/>
<keyword evidence="2" id="KW-1185">Reference proteome</keyword>
<comment type="caution">
    <text evidence="1">The sequence shown here is derived from an EMBL/GenBank/DDBJ whole genome shotgun (WGS) entry which is preliminary data.</text>
</comment>
<dbReference type="EMBL" id="JBEDUW010000002">
    <property type="protein sequence ID" value="KAK9943643.1"/>
    <property type="molecule type" value="Genomic_DNA"/>
</dbReference>
<accession>A0AAW1Y3D1</accession>
<dbReference type="Gene3D" id="1.25.40.10">
    <property type="entry name" value="Tetratricopeptide repeat domain"/>
    <property type="match status" value="1"/>
</dbReference>
<gene>
    <name evidence="1" type="ORF">M0R45_009245</name>
</gene>
<evidence type="ECO:0008006" key="3">
    <source>
        <dbReference type="Google" id="ProtNLM"/>
    </source>
</evidence>
<sequence>MANLELLLKKCESLTHIKQLQAHLVSDGRFQFYPSITIKLLELCALPPIANIPYATTVFHQLRNPSTRHWNAVVRGLAQSLQPAQAISWYKNMSRASQKVDAVTCSFALKHVHAHWRSLRLCRFILRFYGWVLEGCVVTNYFTRCLCESRQSGFCTQGV</sequence>
<proteinExistence type="predicted"/>
<dbReference type="InterPro" id="IPR011990">
    <property type="entry name" value="TPR-like_helical_dom_sf"/>
</dbReference>
<name>A0AAW1Y3D1_RUBAR</name>
<protein>
    <recommendedName>
        <fullName evidence="3">Pentatricopeptide repeat-containing protein</fullName>
    </recommendedName>
</protein>
<reference evidence="1 2" key="1">
    <citation type="journal article" date="2023" name="G3 (Bethesda)">
        <title>A chromosome-length genome assembly and annotation of blackberry (Rubus argutus, cv. 'Hillquist').</title>
        <authorList>
            <person name="Bruna T."/>
            <person name="Aryal R."/>
            <person name="Dudchenko O."/>
            <person name="Sargent D.J."/>
            <person name="Mead D."/>
            <person name="Buti M."/>
            <person name="Cavallini A."/>
            <person name="Hytonen T."/>
            <person name="Andres J."/>
            <person name="Pham M."/>
            <person name="Weisz D."/>
            <person name="Mascagni F."/>
            <person name="Usai G."/>
            <person name="Natali L."/>
            <person name="Bassil N."/>
            <person name="Fernandez G.E."/>
            <person name="Lomsadze A."/>
            <person name="Armour M."/>
            <person name="Olukolu B."/>
            <person name="Poorten T."/>
            <person name="Britton C."/>
            <person name="Davik J."/>
            <person name="Ashrafi H."/>
            <person name="Aiden E.L."/>
            <person name="Borodovsky M."/>
            <person name="Worthington M."/>
        </authorList>
    </citation>
    <scope>NUCLEOTIDE SEQUENCE [LARGE SCALE GENOMIC DNA]</scope>
    <source>
        <strain evidence="1">PI 553951</strain>
    </source>
</reference>
<organism evidence="1 2">
    <name type="scientific">Rubus argutus</name>
    <name type="common">Southern blackberry</name>
    <dbReference type="NCBI Taxonomy" id="59490"/>
    <lineage>
        <taxon>Eukaryota</taxon>
        <taxon>Viridiplantae</taxon>
        <taxon>Streptophyta</taxon>
        <taxon>Embryophyta</taxon>
        <taxon>Tracheophyta</taxon>
        <taxon>Spermatophyta</taxon>
        <taxon>Magnoliopsida</taxon>
        <taxon>eudicotyledons</taxon>
        <taxon>Gunneridae</taxon>
        <taxon>Pentapetalae</taxon>
        <taxon>rosids</taxon>
        <taxon>fabids</taxon>
        <taxon>Rosales</taxon>
        <taxon>Rosaceae</taxon>
        <taxon>Rosoideae</taxon>
        <taxon>Rosoideae incertae sedis</taxon>
        <taxon>Rubus</taxon>
    </lineage>
</organism>
<evidence type="ECO:0000313" key="1">
    <source>
        <dbReference type="EMBL" id="KAK9943643.1"/>
    </source>
</evidence>
<dbReference type="Proteomes" id="UP001457282">
    <property type="component" value="Unassembled WGS sequence"/>
</dbReference>
<evidence type="ECO:0000313" key="2">
    <source>
        <dbReference type="Proteomes" id="UP001457282"/>
    </source>
</evidence>